<dbReference type="InterPro" id="IPR033900">
    <property type="entry name" value="Gram_neg_porin_domain"/>
</dbReference>
<keyword evidence="4" id="KW-1134">Transmembrane beta strand</keyword>
<dbReference type="InterPro" id="IPR023614">
    <property type="entry name" value="Porin_dom_sf"/>
</dbReference>
<name>A0ABU5DSN0_9BURK</name>
<evidence type="ECO:0000256" key="2">
    <source>
        <dbReference type="ARBA" id="ARBA00011233"/>
    </source>
</evidence>
<evidence type="ECO:0000256" key="8">
    <source>
        <dbReference type="ARBA" id="ARBA00023114"/>
    </source>
</evidence>
<keyword evidence="5" id="KW-0812">Transmembrane</keyword>
<evidence type="ECO:0000259" key="12">
    <source>
        <dbReference type="Pfam" id="PF13609"/>
    </source>
</evidence>
<keyword evidence="9" id="KW-0472">Membrane</keyword>
<evidence type="ECO:0000256" key="7">
    <source>
        <dbReference type="ARBA" id="ARBA00023065"/>
    </source>
</evidence>
<feature type="domain" description="Porin" evidence="12">
    <location>
        <begin position="11"/>
        <end position="332"/>
    </location>
</feature>
<keyword evidence="6 11" id="KW-0732">Signal</keyword>
<dbReference type="PANTHER" id="PTHR34501">
    <property type="entry name" value="PROTEIN YDDL-RELATED"/>
    <property type="match status" value="1"/>
</dbReference>
<evidence type="ECO:0000256" key="5">
    <source>
        <dbReference type="ARBA" id="ARBA00022692"/>
    </source>
</evidence>
<feature type="signal peptide" evidence="11">
    <location>
        <begin position="1"/>
        <end position="20"/>
    </location>
</feature>
<feature type="chain" id="PRO_5046629894" evidence="11">
    <location>
        <begin position="21"/>
        <end position="360"/>
    </location>
</feature>
<keyword evidence="7" id="KW-0406">Ion transport</keyword>
<dbReference type="Gene3D" id="2.40.160.10">
    <property type="entry name" value="Porin"/>
    <property type="match status" value="1"/>
</dbReference>
<keyword evidence="14" id="KW-1185">Reference proteome</keyword>
<dbReference type="CDD" id="cd00342">
    <property type="entry name" value="gram_neg_porins"/>
    <property type="match status" value="1"/>
</dbReference>
<evidence type="ECO:0000313" key="14">
    <source>
        <dbReference type="Proteomes" id="UP001285263"/>
    </source>
</evidence>
<comment type="subunit">
    <text evidence="2">Homotrimer.</text>
</comment>
<evidence type="ECO:0000256" key="11">
    <source>
        <dbReference type="SAM" id="SignalP"/>
    </source>
</evidence>
<accession>A0ABU5DSN0</accession>
<proteinExistence type="predicted"/>
<dbReference type="EMBL" id="JAXCLA010000009">
    <property type="protein sequence ID" value="MDY0748092.1"/>
    <property type="molecule type" value="Genomic_DNA"/>
</dbReference>
<keyword evidence="8" id="KW-0626">Porin</keyword>
<reference evidence="13 14" key="1">
    <citation type="submission" date="2023-11" db="EMBL/GenBank/DDBJ databases">
        <title>Paucibacter sp. nov., isolated from fresh soil in Korea.</title>
        <authorList>
            <person name="Le N.T.T."/>
        </authorList>
    </citation>
    <scope>NUCLEOTIDE SEQUENCE [LARGE SCALE GENOMIC DNA]</scope>
    <source>
        <strain evidence="13 14">R3-3</strain>
    </source>
</reference>
<keyword evidence="10" id="KW-0998">Cell outer membrane</keyword>
<evidence type="ECO:0000256" key="6">
    <source>
        <dbReference type="ARBA" id="ARBA00022729"/>
    </source>
</evidence>
<evidence type="ECO:0000256" key="4">
    <source>
        <dbReference type="ARBA" id="ARBA00022452"/>
    </source>
</evidence>
<dbReference type="InterPro" id="IPR050298">
    <property type="entry name" value="Gram-neg_bact_OMP"/>
</dbReference>
<dbReference type="PANTHER" id="PTHR34501:SF9">
    <property type="entry name" value="MAJOR OUTER MEMBRANE PROTEIN P.IA"/>
    <property type="match status" value="1"/>
</dbReference>
<evidence type="ECO:0000313" key="13">
    <source>
        <dbReference type="EMBL" id="MDY0748092.1"/>
    </source>
</evidence>
<evidence type="ECO:0000256" key="10">
    <source>
        <dbReference type="ARBA" id="ARBA00023237"/>
    </source>
</evidence>
<comment type="caution">
    <text evidence="13">The sequence shown here is derived from an EMBL/GenBank/DDBJ whole genome shotgun (WGS) entry which is preliminary data.</text>
</comment>
<gene>
    <name evidence="13" type="ORF">SNE35_26565</name>
</gene>
<comment type="subcellular location">
    <subcellularLocation>
        <location evidence="1">Cell outer membrane</location>
        <topology evidence="1">Multi-pass membrane protein</topology>
    </subcellularLocation>
</comment>
<dbReference type="Proteomes" id="UP001285263">
    <property type="component" value="Unassembled WGS sequence"/>
</dbReference>
<dbReference type="Pfam" id="PF13609">
    <property type="entry name" value="Porin_4"/>
    <property type="match status" value="1"/>
</dbReference>
<dbReference type="InterPro" id="IPR002299">
    <property type="entry name" value="Porin_Neis"/>
</dbReference>
<sequence length="360" mass="37290">MKKRFALIPLALVAAQAATAADSGVTVFGVMDNNVTYEKAGDRHMTTVGSSGNVFSRLGFRGTEDLGDGMSAGFWLEMGLFSDSGTLLTTSTNNQGAPAAGTFSRRATVSLEGSFGEIRLGRDHTPTFWSTALFDPFGTGGGIGANHLYFDSLVNGFKPTGTRASNSVGYFLPRNLGGVYGQLMFAVGELGAGTANAHDGDYSGARIGWTDGKFNGALAYGVTKYASGDYMQANLGLSYVFDASLNSLKLMSEIYSDSIGAPAAGGTTQRGHGALIGFQLPVGFGTVKGAYALYKTNAVNDPSSSRVSLGYVYNLSKRSSVYATAAHVSNRHGSTASLGGITDPLAGATSGVQTGITHVF</sequence>
<dbReference type="RefSeq" id="WP_320426055.1">
    <property type="nucleotide sequence ID" value="NZ_JAXCLA010000009.1"/>
</dbReference>
<protein>
    <submittedName>
        <fullName evidence="13">Porin</fullName>
    </submittedName>
</protein>
<dbReference type="PRINTS" id="PR00184">
    <property type="entry name" value="NEISSPPORIN"/>
</dbReference>
<dbReference type="SUPFAM" id="SSF56935">
    <property type="entry name" value="Porins"/>
    <property type="match status" value="1"/>
</dbReference>
<organism evidence="13 14">
    <name type="scientific">Roseateles agri</name>
    <dbReference type="NCBI Taxonomy" id="3098619"/>
    <lineage>
        <taxon>Bacteria</taxon>
        <taxon>Pseudomonadati</taxon>
        <taxon>Pseudomonadota</taxon>
        <taxon>Betaproteobacteria</taxon>
        <taxon>Burkholderiales</taxon>
        <taxon>Sphaerotilaceae</taxon>
        <taxon>Roseateles</taxon>
    </lineage>
</organism>
<evidence type="ECO:0000256" key="9">
    <source>
        <dbReference type="ARBA" id="ARBA00023136"/>
    </source>
</evidence>
<keyword evidence="3" id="KW-0813">Transport</keyword>
<evidence type="ECO:0000256" key="1">
    <source>
        <dbReference type="ARBA" id="ARBA00004571"/>
    </source>
</evidence>
<evidence type="ECO:0000256" key="3">
    <source>
        <dbReference type="ARBA" id="ARBA00022448"/>
    </source>
</evidence>